<accession>A0A0F9C4H1</accession>
<evidence type="ECO:0000313" key="1">
    <source>
        <dbReference type="EMBL" id="KKK91566.1"/>
    </source>
</evidence>
<proteinExistence type="predicted"/>
<protein>
    <submittedName>
        <fullName evidence="1">Uncharacterized protein</fullName>
    </submittedName>
</protein>
<name>A0A0F9C4H1_9ZZZZ</name>
<comment type="caution">
    <text evidence="1">The sequence shown here is derived from an EMBL/GenBank/DDBJ whole genome shotgun (WGS) entry which is preliminary data.</text>
</comment>
<gene>
    <name evidence="1" type="ORF">LCGC14_2711670</name>
</gene>
<sequence>MLNIGSYEMKTNEKVEQLWSRGYKIAGVQVELTGLIMPAANGVSWLAQVLMVIPGNQDVGIVSAIKDTRDKAADWVMEQDSVEEN</sequence>
<reference evidence="1" key="1">
    <citation type="journal article" date="2015" name="Nature">
        <title>Complex archaea that bridge the gap between prokaryotes and eukaryotes.</title>
        <authorList>
            <person name="Spang A."/>
            <person name="Saw J.H."/>
            <person name="Jorgensen S.L."/>
            <person name="Zaremba-Niedzwiedzka K."/>
            <person name="Martijn J."/>
            <person name="Lind A.E."/>
            <person name="van Eijk R."/>
            <person name="Schleper C."/>
            <person name="Guy L."/>
            <person name="Ettema T.J."/>
        </authorList>
    </citation>
    <scope>NUCLEOTIDE SEQUENCE</scope>
</reference>
<dbReference type="AlphaFoldDB" id="A0A0F9C4H1"/>
<organism evidence="1">
    <name type="scientific">marine sediment metagenome</name>
    <dbReference type="NCBI Taxonomy" id="412755"/>
    <lineage>
        <taxon>unclassified sequences</taxon>
        <taxon>metagenomes</taxon>
        <taxon>ecological metagenomes</taxon>
    </lineage>
</organism>
<dbReference type="EMBL" id="LAZR01048594">
    <property type="protein sequence ID" value="KKK91566.1"/>
    <property type="molecule type" value="Genomic_DNA"/>
</dbReference>